<proteinExistence type="predicted"/>
<name>A0A6J4TZF6_9ACTN</name>
<feature type="non-terminal residue" evidence="2">
    <location>
        <position position="1"/>
    </location>
</feature>
<gene>
    <name evidence="2" type="ORF">AVDCRST_MAG30-4274</name>
</gene>
<evidence type="ECO:0000256" key="1">
    <source>
        <dbReference type="SAM" id="MobiDB-lite"/>
    </source>
</evidence>
<reference evidence="2" key="1">
    <citation type="submission" date="2020-02" db="EMBL/GenBank/DDBJ databases">
        <authorList>
            <person name="Meier V. D."/>
        </authorList>
    </citation>
    <scope>NUCLEOTIDE SEQUENCE</scope>
    <source>
        <strain evidence="2">AVDCRST_MAG30</strain>
    </source>
</reference>
<feature type="compositionally biased region" description="Basic residues" evidence="1">
    <location>
        <begin position="115"/>
        <end position="124"/>
    </location>
</feature>
<feature type="region of interest" description="Disordered" evidence="1">
    <location>
        <begin position="107"/>
        <end position="142"/>
    </location>
</feature>
<feature type="region of interest" description="Disordered" evidence="1">
    <location>
        <begin position="343"/>
        <end position="491"/>
    </location>
</feature>
<protein>
    <submittedName>
        <fullName evidence="2">Phytoene dehydrogenase</fullName>
        <ecNumber evidence="2">1.14.99.-</ecNumber>
    </submittedName>
</protein>
<dbReference type="AlphaFoldDB" id="A0A6J4TZF6"/>
<feature type="compositionally biased region" description="Pro residues" evidence="1">
    <location>
        <begin position="428"/>
        <end position="439"/>
    </location>
</feature>
<feature type="compositionally biased region" description="Basic and acidic residues" evidence="1">
    <location>
        <begin position="233"/>
        <end position="244"/>
    </location>
</feature>
<feature type="compositionally biased region" description="Basic residues" evidence="1">
    <location>
        <begin position="22"/>
        <end position="38"/>
    </location>
</feature>
<feature type="non-terminal residue" evidence="2">
    <location>
        <position position="491"/>
    </location>
</feature>
<evidence type="ECO:0000313" key="2">
    <source>
        <dbReference type="EMBL" id="CAA9536415.1"/>
    </source>
</evidence>
<feature type="compositionally biased region" description="Basic residues" evidence="1">
    <location>
        <begin position="63"/>
        <end position="73"/>
    </location>
</feature>
<feature type="region of interest" description="Disordered" evidence="1">
    <location>
        <begin position="216"/>
        <end position="329"/>
    </location>
</feature>
<accession>A0A6J4TZF6</accession>
<feature type="compositionally biased region" description="Basic residues" evidence="1">
    <location>
        <begin position="216"/>
        <end position="232"/>
    </location>
</feature>
<feature type="compositionally biased region" description="Basic and acidic residues" evidence="1">
    <location>
        <begin position="402"/>
        <end position="420"/>
    </location>
</feature>
<feature type="region of interest" description="Disordered" evidence="1">
    <location>
        <begin position="1"/>
        <end position="94"/>
    </location>
</feature>
<feature type="compositionally biased region" description="Low complexity" evidence="1">
    <location>
        <begin position="479"/>
        <end position="491"/>
    </location>
</feature>
<sequence length="491" mass="54448">EGRGGRRGPRRAGSRAAAAGRGARRDRRRAARPARRARLSAARRGLHVGHGAVADHDALGARGHLRGGRPRPARRGDDAPPRPALPDLLGRRGRALRLRRRPRWPARRGREVLHPRRRAPRRLPRGAQADLRAGDRRRGPQAVPLLRRLRAARAEHGPAGRDPPAAPLRLEPLRARARARGVLLPLAVHRRRPLPRAGDLRRARLPADHRRRLVHRRRRVLARRGARAAARRPLRDGGRGDRALGRPRPRGPAGRRGADRGRRRGLQRRRAARARAARPARPAAQARPHHVGVPALPGDGPAVSQAPAPHAHGGVGVQGLHPRRDPGHGAAADVLDLRARAVAHRAGDGRERRRLDLRAPPRPQPARRRRLGARRRRPAGRGGRRLRGHLRPHRPRRLGRRRAPDDPARLRDGARRDVRQRLRRRADPPPVGVLPPAQPRPLDRGDVLRGRWDAPGRRHPGRAAERRGHGEPDHRRPSRSGGRASAGGRAV</sequence>
<organism evidence="2">
    <name type="scientific">uncultured Solirubrobacteraceae bacterium</name>
    <dbReference type="NCBI Taxonomy" id="1162706"/>
    <lineage>
        <taxon>Bacteria</taxon>
        <taxon>Bacillati</taxon>
        <taxon>Actinomycetota</taxon>
        <taxon>Thermoleophilia</taxon>
        <taxon>Solirubrobacterales</taxon>
        <taxon>Solirubrobacteraceae</taxon>
        <taxon>environmental samples</taxon>
    </lineage>
</organism>
<feature type="compositionally biased region" description="Basic and acidic residues" evidence="1">
    <location>
        <begin position="441"/>
        <end position="475"/>
    </location>
</feature>
<feature type="compositionally biased region" description="Basic residues" evidence="1">
    <location>
        <begin position="365"/>
        <end position="401"/>
    </location>
</feature>
<dbReference type="GO" id="GO:0016491">
    <property type="term" value="F:oxidoreductase activity"/>
    <property type="evidence" value="ECO:0007669"/>
    <property type="project" value="UniProtKB-KW"/>
</dbReference>
<dbReference type="EC" id="1.14.99.-" evidence="2"/>
<feature type="compositionally biased region" description="Basic and acidic residues" evidence="1">
    <location>
        <begin position="343"/>
        <end position="359"/>
    </location>
</feature>
<keyword evidence="2" id="KW-0560">Oxidoreductase</keyword>
<dbReference type="EMBL" id="CADCVS010000560">
    <property type="protein sequence ID" value="CAA9536415.1"/>
    <property type="molecule type" value="Genomic_DNA"/>
</dbReference>
<feature type="compositionally biased region" description="Basic residues" evidence="1">
    <location>
        <begin position="1"/>
        <end position="13"/>
    </location>
</feature>
<feature type="compositionally biased region" description="Basic residues" evidence="1">
    <location>
        <begin position="261"/>
        <end position="278"/>
    </location>
</feature>